<evidence type="ECO:0000256" key="4">
    <source>
        <dbReference type="RuleBase" id="RU362110"/>
    </source>
</evidence>
<dbReference type="InterPro" id="IPR051214">
    <property type="entry name" value="GH32_Enzymes"/>
</dbReference>
<name>A0A2W1BBJ8_HELAM</name>
<dbReference type="PROSITE" id="PS51257">
    <property type="entry name" value="PROKAR_LIPOPROTEIN"/>
    <property type="match status" value="1"/>
</dbReference>
<dbReference type="PANTHER" id="PTHR43101">
    <property type="entry name" value="BETA-FRUCTOSIDASE"/>
    <property type="match status" value="1"/>
</dbReference>
<feature type="domain" description="Glycosyl hydrolase family 32 N-terminal" evidence="6">
    <location>
        <begin position="57"/>
        <end position="353"/>
    </location>
</feature>
<dbReference type="InterPro" id="IPR013148">
    <property type="entry name" value="Glyco_hydro_32_N"/>
</dbReference>
<keyword evidence="5" id="KW-0732">Signal</keyword>
<evidence type="ECO:0000256" key="2">
    <source>
        <dbReference type="ARBA" id="ARBA00022801"/>
    </source>
</evidence>
<dbReference type="SUPFAM" id="SSF75005">
    <property type="entry name" value="Arabinanase/levansucrase/invertase"/>
    <property type="match status" value="1"/>
</dbReference>
<dbReference type="InterPro" id="IPR013189">
    <property type="entry name" value="Glyco_hydro_32_C"/>
</dbReference>
<keyword evidence="2 4" id="KW-0378">Hydrolase</keyword>
<dbReference type="NCBIfam" id="TIGR01322">
    <property type="entry name" value="scrB_fam"/>
    <property type="match status" value="1"/>
</dbReference>
<gene>
    <name evidence="8" type="primary">HaOG210755</name>
    <name evidence="8" type="ORF">B5X24_HaOG210755</name>
</gene>
<dbReference type="Gene3D" id="2.115.10.20">
    <property type="entry name" value="Glycosyl hydrolase domain, family 43"/>
    <property type="match status" value="1"/>
</dbReference>
<dbReference type="Pfam" id="PF00251">
    <property type="entry name" value="Glyco_hydro_32N"/>
    <property type="match status" value="1"/>
</dbReference>
<dbReference type="InterPro" id="IPR006232">
    <property type="entry name" value="Suc6P_hydrolase"/>
</dbReference>
<dbReference type="Gene3D" id="2.60.120.560">
    <property type="entry name" value="Exo-inulinase, domain 1"/>
    <property type="match status" value="1"/>
</dbReference>
<dbReference type="GO" id="GO:0005737">
    <property type="term" value="C:cytoplasm"/>
    <property type="evidence" value="ECO:0007669"/>
    <property type="project" value="InterPro"/>
</dbReference>
<accession>A0A2W1BBJ8</accession>
<evidence type="ECO:0000313" key="9">
    <source>
        <dbReference type="Proteomes" id="UP000249218"/>
    </source>
</evidence>
<dbReference type="PANTHER" id="PTHR43101:SF1">
    <property type="entry name" value="BETA-FRUCTOSIDASE"/>
    <property type="match status" value="1"/>
</dbReference>
<dbReference type="EMBL" id="KZ150164">
    <property type="protein sequence ID" value="PZC72662.1"/>
    <property type="molecule type" value="Genomic_DNA"/>
</dbReference>
<dbReference type="OrthoDB" id="202537at2759"/>
<dbReference type="SMART" id="SM00640">
    <property type="entry name" value="Glyco_32"/>
    <property type="match status" value="1"/>
</dbReference>
<evidence type="ECO:0000259" key="7">
    <source>
        <dbReference type="Pfam" id="PF08244"/>
    </source>
</evidence>
<keyword evidence="9" id="KW-1185">Reference proteome</keyword>
<proteinExistence type="inferred from homology"/>
<evidence type="ECO:0000256" key="1">
    <source>
        <dbReference type="ARBA" id="ARBA00009902"/>
    </source>
</evidence>
<dbReference type="InterPro" id="IPR001362">
    <property type="entry name" value="Glyco_hydro_32"/>
</dbReference>
<dbReference type="InterPro" id="IPR013320">
    <property type="entry name" value="ConA-like_dom_sf"/>
</dbReference>
<dbReference type="GO" id="GO:0004564">
    <property type="term" value="F:beta-fructofuranosidase activity"/>
    <property type="evidence" value="ECO:0007669"/>
    <property type="project" value="UniProtKB-EC"/>
</dbReference>
<dbReference type="AlphaFoldDB" id="A0A2W1BBJ8"/>
<comment type="similarity">
    <text evidence="1 4">Belongs to the glycosyl hydrolase 32 family.</text>
</comment>
<organism evidence="8 9">
    <name type="scientific">Helicoverpa armigera</name>
    <name type="common">Cotton bollworm</name>
    <name type="synonym">Heliothis armigera</name>
    <dbReference type="NCBI Taxonomy" id="29058"/>
    <lineage>
        <taxon>Eukaryota</taxon>
        <taxon>Metazoa</taxon>
        <taxon>Ecdysozoa</taxon>
        <taxon>Arthropoda</taxon>
        <taxon>Hexapoda</taxon>
        <taxon>Insecta</taxon>
        <taxon>Pterygota</taxon>
        <taxon>Neoptera</taxon>
        <taxon>Endopterygota</taxon>
        <taxon>Lepidoptera</taxon>
        <taxon>Glossata</taxon>
        <taxon>Ditrysia</taxon>
        <taxon>Noctuoidea</taxon>
        <taxon>Noctuidae</taxon>
        <taxon>Heliothinae</taxon>
        <taxon>Helicoverpa</taxon>
    </lineage>
</organism>
<evidence type="ECO:0000256" key="3">
    <source>
        <dbReference type="ARBA" id="ARBA00023295"/>
    </source>
</evidence>
<sequence length="492" mass="56971">MKTLQVYSVIFSIIVTALACELRETNEEIQSKRHVEEYINKTRPFVVDNPRYRLHYHIAPPVGWINDPAGFTYYKENYHVFYEYNPFNTSYGKTHWGHVISKDLVTWTQLPMALIPEEELCFSGSAIEIEGTLVLMYTAHKKNESSFNETQYLAFSNDGVVFNKYVKNPVISFANNNSLDFRDPKVWRHGDRYYVVIGSRSSDDKGRVLLYKSKDMEYWEYVSEIAKNNGDLGYMWECPDFFELNGRFVLLISPQGLTNKTTDRYQNQYQVGYIIGTFDYATGNFKEEIAFQELDYGHDFYTTQTLEHEGIRHLIGWMGTWYAIFPEREDGWAGAMTITRQLTLNGDRILMKPVQAIENLRGPPIFDGYLEPDNIISLNQTGELIITVNLTEDLILNIRGENDISLIILKWDMATKKVVLDRNGEIRQGEWKPVLSTSWRVFLDASSIEVFCGEGEMTFTSRVYPNGMWRVVNMSVQAVNVTAYALYRSVPL</sequence>
<protein>
    <recommendedName>
        <fullName evidence="4">Sucrose-6-phosphate hydrolase</fullName>
        <ecNumber evidence="4">3.2.1.26</ecNumber>
    </recommendedName>
</protein>
<feature type="domain" description="Glycosyl hydrolase family 32 C-terminal" evidence="7">
    <location>
        <begin position="407"/>
        <end position="470"/>
    </location>
</feature>
<evidence type="ECO:0000259" key="6">
    <source>
        <dbReference type="Pfam" id="PF00251"/>
    </source>
</evidence>
<dbReference type="InterPro" id="IPR023296">
    <property type="entry name" value="Glyco_hydro_beta-prop_sf"/>
</dbReference>
<dbReference type="EC" id="3.2.1.26" evidence="4"/>
<feature type="signal peptide" evidence="5">
    <location>
        <begin position="1"/>
        <end position="19"/>
    </location>
</feature>
<dbReference type="Pfam" id="PF08244">
    <property type="entry name" value="Glyco_hydro_32C"/>
    <property type="match status" value="1"/>
</dbReference>
<dbReference type="Proteomes" id="UP000249218">
    <property type="component" value="Unassembled WGS sequence"/>
</dbReference>
<dbReference type="CDD" id="cd18623">
    <property type="entry name" value="GH32_ScrB-like"/>
    <property type="match status" value="1"/>
</dbReference>
<feature type="chain" id="PRO_5015864483" description="Sucrose-6-phosphate hydrolase" evidence="5">
    <location>
        <begin position="20"/>
        <end position="492"/>
    </location>
</feature>
<evidence type="ECO:0000313" key="8">
    <source>
        <dbReference type="EMBL" id="PZC72662.1"/>
    </source>
</evidence>
<dbReference type="GO" id="GO:0005975">
    <property type="term" value="P:carbohydrate metabolic process"/>
    <property type="evidence" value="ECO:0007669"/>
    <property type="project" value="InterPro"/>
</dbReference>
<dbReference type="SUPFAM" id="SSF49899">
    <property type="entry name" value="Concanavalin A-like lectins/glucanases"/>
    <property type="match status" value="1"/>
</dbReference>
<keyword evidence="3 4" id="KW-0326">Glycosidase</keyword>
<evidence type="ECO:0000256" key="5">
    <source>
        <dbReference type="SAM" id="SignalP"/>
    </source>
</evidence>
<comment type="catalytic activity">
    <reaction evidence="4">
        <text>Hydrolysis of terminal non-reducing beta-D-fructofuranoside residues in beta-D-fructofuranosides.</text>
        <dbReference type="EC" id="3.2.1.26"/>
    </reaction>
</comment>
<reference evidence="8 9" key="1">
    <citation type="journal article" date="2017" name="BMC Biol.">
        <title>Genomic innovations, transcriptional plasticity and gene loss underlying the evolution and divergence of two highly polyphagous and invasive Helicoverpa pest species.</title>
        <authorList>
            <person name="Pearce S.L."/>
            <person name="Clarke D.F."/>
            <person name="East P.D."/>
            <person name="Elfekih S."/>
            <person name="Gordon K.H."/>
            <person name="Jermiin L.S."/>
            <person name="McGaughran A."/>
            <person name="Oakeshott J.G."/>
            <person name="Papanikolaou A."/>
            <person name="Perera O.P."/>
            <person name="Rane R.V."/>
            <person name="Richards S."/>
            <person name="Tay W.T."/>
            <person name="Walsh T.K."/>
            <person name="Anderson A."/>
            <person name="Anderson C.J."/>
            <person name="Asgari S."/>
            <person name="Board P.G."/>
            <person name="Bretschneider A."/>
            <person name="Campbell P.M."/>
            <person name="Chertemps T."/>
            <person name="Christeller J.T."/>
            <person name="Coppin C.W."/>
            <person name="Downes S.J."/>
            <person name="Duan G."/>
            <person name="Farnsworth C.A."/>
            <person name="Good R.T."/>
            <person name="Han L.B."/>
            <person name="Han Y.C."/>
            <person name="Hatje K."/>
            <person name="Horne I."/>
            <person name="Huang Y.P."/>
            <person name="Hughes D.S."/>
            <person name="Jacquin-Joly E."/>
            <person name="James W."/>
            <person name="Jhangiani S."/>
            <person name="Kollmar M."/>
            <person name="Kuwar S.S."/>
            <person name="Li S."/>
            <person name="Liu N.Y."/>
            <person name="Maibeche M.T."/>
            <person name="Miller J.R."/>
            <person name="Montagne N."/>
            <person name="Perry T."/>
            <person name="Qu J."/>
            <person name="Song S.V."/>
            <person name="Sutton G.G."/>
            <person name="Vogel H."/>
            <person name="Walenz B.P."/>
            <person name="Xu W."/>
            <person name="Zhang H.J."/>
            <person name="Zou Z."/>
            <person name="Batterham P."/>
            <person name="Edwards O.R."/>
            <person name="Feyereisen R."/>
            <person name="Gibbs R.A."/>
            <person name="Heckel D.G."/>
            <person name="McGrath A."/>
            <person name="Robin C."/>
            <person name="Scherer S.E."/>
            <person name="Worley K.C."/>
            <person name="Wu Y.D."/>
        </authorList>
    </citation>
    <scope>NUCLEOTIDE SEQUENCE [LARGE SCALE GENOMIC DNA]</scope>
    <source>
        <strain evidence="8">Harm_GR_Male_#8</strain>
        <tissue evidence="8">Whole organism</tissue>
    </source>
</reference>